<keyword evidence="2" id="KW-1185">Reference proteome</keyword>
<dbReference type="RefSeq" id="WP_179536952.1">
    <property type="nucleotide sequence ID" value="NZ_JACBYW010000008.1"/>
</dbReference>
<name>A0A852ZF66_9ACTN</name>
<reference evidence="1 2" key="1">
    <citation type="submission" date="2020-07" db="EMBL/GenBank/DDBJ databases">
        <title>Genomic Encyclopedia of Type Strains, Phase III (KMG-III): the genomes of soil and plant-associated and newly described type strains.</title>
        <authorList>
            <person name="Whitman W."/>
        </authorList>
    </citation>
    <scope>NUCLEOTIDE SEQUENCE [LARGE SCALE GENOMIC DNA]</scope>
    <source>
        <strain evidence="1 2">CECT 8576</strain>
    </source>
</reference>
<dbReference type="Proteomes" id="UP000548304">
    <property type="component" value="Unassembled WGS sequence"/>
</dbReference>
<gene>
    <name evidence="1" type="ORF">FHR84_003979</name>
</gene>
<sequence>MRARYENATNESSTLAKRLRALFDTVRYRDRRGKWKPYSTKFAAESISADPEHATTLGANYLDGLRNGRHTNPSADVLRAIAKFFNDRRHSETAPVTVDYLLGSESDADRVLRAKLQEHRVRAIAMRAGELDAGLQEQVLDMLELLDEHPEQQRDQRSD</sequence>
<dbReference type="EMBL" id="JACBYW010000008">
    <property type="protein sequence ID" value="NYH80613.1"/>
    <property type="molecule type" value="Genomic_DNA"/>
</dbReference>
<dbReference type="Gene3D" id="1.10.260.40">
    <property type="entry name" value="lambda repressor-like DNA-binding domains"/>
    <property type="match status" value="1"/>
</dbReference>
<evidence type="ECO:0000313" key="2">
    <source>
        <dbReference type="Proteomes" id="UP000548304"/>
    </source>
</evidence>
<comment type="caution">
    <text evidence="1">The sequence shown here is derived from an EMBL/GenBank/DDBJ whole genome shotgun (WGS) entry which is preliminary data.</text>
</comment>
<protein>
    <submittedName>
        <fullName evidence="1">Transcriptional regulator with XRE-family HTH domain</fullName>
    </submittedName>
</protein>
<accession>A0A852ZF66</accession>
<proteinExistence type="predicted"/>
<organism evidence="1 2">
    <name type="scientific">Actinopolyspora biskrensis</name>
    <dbReference type="NCBI Taxonomy" id="1470178"/>
    <lineage>
        <taxon>Bacteria</taxon>
        <taxon>Bacillati</taxon>
        <taxon>Actinomycetota</taxon>
        <taxon>Actinomycetes</taxon>
        <taxon>Actinopolysporales</taxon>
        <taxon>Actinopolysporaceae</taxon>
        <taxon>Actinopolyspora</taxon>
    </lineage>
</organism>
<dbReference type="InterPro" id="IPR010982">
    <property type="entry name" value="Lambda_DNA-bd_dom_sf"/>
</dbReference>
<dbReference type="GO" id="GO:0003677">
    <property type="term" value="F:DNA binding"/>
    <property type="evidence" value="ECO:0007669"/>
    <property type="project" value="InterPro"/>
</dbReference>
<dbReference type="AlphaFoldDB" id="A0A852ZF66"/>
<evidence type="ECO:0000313" key="1">
    <source>
        <dbReference type="EMBL" id="NYH80613.1"/>
    </source>
</evidence>